<dbReference type="Gene3D" id="2.60.210.10">
    <property type="entry name" value="Apoptosis, Tumor Necrosis Factor Receptor Associated Protein 2, Chain A"/>
    <property type="match status" value="2"/>
</dbReference>
<dbReference type="AlphaFoldDB" id="A0AAV6I9I2"/>
<sequence length="339" mass="38677">MDGQKTLQKSQIPCRKPQNMEDLHPMPNYNADFEVVRSTREVPPAHYTFKVDSFSLLSNILSKSEVEKYESDMFEAGGYKWKLSLYPSGRKERNANGYVSLYLAIAEKDTLPLGWEVNVKFNIFVYDQLRDNYLTFQDGNSGMVRFHGMKTEHGFARLLSLENFNNASNGYLVDDSCIFGAEIFVIKSTGNGECVSVVKAGDENFHSWKLEKFSALNTERCWSEEFTSAGQKWMLEVYPKGYSNQSSGYLSLGIILADSESLLPERIYAEYRLCIRDQIRGQHVEITDASWFSTSSQCWAYEKFLSLSDLHDPSRGFLVNDTLIVEGQIKLSTAVKRFS</sequence>
<proteinExistence type="predicted"/>
<gene>
    <name evidence="3" type="ORF">RHGRI_031181</name>
</gene>
<dbReference type="PANTHER" id="PTHR46162">
    <property type="entry name" value="TRAF-LIKE FAMILY PROTEIN"/>
    <property type="match status" value="1"/>
</dbReference>
<evidence type="ECO:0000313" key="4">
    <source>
        <dbReference type="Proteomes" id="UP000823749"/>
    </source>
</evidence>
<feature type="domain" description="MATH" evidence="2">
    <location>
        <begin position="44"/>
        <end position="183"/>
    </location>
</feature>
<evidence type="ECO:0000256" key="1">
    <source>
        <dbReference type="SAM" id="MobiDB-lite"/>
    </source>
</evidence>
<accession>A0AAV6I9I2</accession>
<dbReference type="CDD" id="cd00121">
    <property type="entry name" value="MATH"/>
    <property type="match status" value="2"/>
</dbReference>
<feature type="region of interest" description="Disordered" evidence="1">
    <location>
        <begin position="1"/>
        <end position="23"/>
    </location>
</feature>
<dbReference type="InterPro" id="IPR008974">
    <property type="entry name" value="TRAF-like"/>
</dbReference>
<protein>
    <recommendedName>
        <fullName evidence="2">MATH domain-containing protein</fullName>
    </recommendedName>
</protein>
<feature type="compositionally biased region" description="Polar residues" evidence="1">
    <location>
        <begin position="1"/>
        <end position="11"/>
    </location>
</feature>
<dbReference type="PROSITE" id="PS50144">
    <property type="entry name" value="MATH"/>
    <property type="match status" value="2"/>
</dbReference>
<organism evidence="3 4">
    <name type="scientific">Rhododendron griersonianum</name>
    <dbReference type="NCBI Taxonomy" id="479676"/>
    <lineage>
        <taxon>Eukaryota</taxon>
        <taxon>Viridiplantae</taxon>
        <taxon>Streptophyta</taxon>
        <taxon>Embryophyta</taxon>
        <taxon>Tracheophyta</taxon>
        <taxon>Spermatophyta</taxon>
        <taxon>Magnoliopsida</taxon>
        <taxon>eudicotyledons</taxon>
        <taxon>Gunneridae</taxon>
        <taxon>Pentapetalae</taxon>
        <taxon>asterids</taxon>
        <taxon>Ericales</taxon>
        <taxon>Ericaceae</taxon>
        <taxon>Ericoideae</taxon>
        <taxon>Rhodoreae</taxon>
        <taxon>Rhododendron</taxon>
    </lineage>
</organism>
<comment type="caution">
    <text evidence="3">The sequence shown here is derived from an EMBL/GenBank/DDBJ whole genome shotgun (WGS) entry which is preliminary data.</text>
</comment>
<evidence type="ECO:0000259" key="2">
    <source>
        <dbReference type="PROSITE" id="PS50144"/>
    </source>
</evidence>
<feature type="domain" description="MATH" evidence="2">
    <location>
        <begin position="203"/>
        <end position="329"/>
    </location>
</feature>
<keyword evidence="4" id="KW-1185">Reference proteome</keyword>
<dbReference type="Proteomes" id="UP000823749">
    <property type="component" value="Chromosome 11"/>
</dbReference>
<dbReference type="Pfam" id="PF22486">
    <property type="entry name" value="MATH_2"/>
    <property type="match status" value="2"/>
</dbReference>
<reference evidence="3" key="1">
    <citation type="submission" date="2020-08" db="EMBL/GenBank/DDBJ databases">
        <title>Plant Genome Project.</title>
        <authorList>
            <person name="Zhang R.-G."/>
        </authorList>
    </citation>
    <scope>NUCLEOTIDE SEQUENCE</scope>
    <source>
        <strain evidence="3">WSP0</strain>
        <tissue evidence="3">Leaf</tissue>
    </source>
</reference>
<dbReference type="SMART" id="SM00061">
    <property type="entry name" value="MATH"/>
    <property type="match status" value="2"/>
</dbReference>
<name>A0AAV6I9I2_9ERIC</name>
<dbReference type="SUPFAM" id="SSF49599">
    <property type="entry name" value="TRAF domain-like"/>
    <property type="match status" value="2"/>
</dbReference>
<dbReference type="EMBL" id="JACTNZ010000011">
    <property type="protein sequence ID" value="KAG5524435.1"/>
    <property type="molecule type" value="Genomic_DNA"/>
</dbReference>
<dbReference type="InterPro" id="IPR002083">
    <property type="entry name" value="MATH/TRAF_dom"/>
</dbReference>
<dbReference type="PANTHER" id="PTHR46162:SF55">
    <property type="entry name" value="MATH DOMAIN-CONTAINING PROTEIN"/>
    <property type="match status" value="1"/>
</dbReference>
<evidence type="ECO:0000313" key="3">
    <source>
        <dbReference type="EMBL" id="KAG5524435.1"/>
    </source>
</evidence>